<organism evidence="1">
    <name type="scientific">bacterium 19NY03SH02</name>
    <dbReference type="NCBI Taxonomy" id="2920631"/>
    <lineage>
        <taxon>Bacteria</taxon>
    </lineage>
</organism>
<protein>
    <submittedName>
        <fullName evidence="1">Alkaline phosphatase family protein</fullName>
    </submittedName>
</protein>
<dbReference type="Gene3D" id="3.40.720.10">
    <property type="entry name" value="Alkaline Phosphatase, subunit A"/>
    <property type="match status" value="1"/>
</dbReference>
<evidence type="ECO:0000313" key="1">
    <source>
        <dbReference type="EMBL" id="XAG80112.1"/>
    </source>
</evidence>
<dbReference type="Pfam" id="PF01663">
    <property type="entry name" value="Phosphodiest"/>
    <property type="match status" value="1"/>
</dbReference>
<dbReference type="InterPro" id="IPR002591">
    <property type="entry name" value="Phosphodiest/P_Trfase"/>
</dbReference>
<dbReference type="InterPro" id="IPR017850">
    <property type="entry name" value="Alkaline_phosphatase_core_sf"/>
</dbReference>
<proteinExistence type="predicted"/>
<dbReference type="AlphaFoldDB" id="A0AAU6V0V5"/>
<accession>A0AAU6V0V5</accession>
<name>A0AAU6V0V5_UNCXX</name>
<sequence length="981" mass="109427">MFQGKEVMILESVSKEPKGRENVAGRVKGLFNRRSKAQALALSFGLALSLGSNGVRADINTVPLVAPLYHGGDLLQKQLFKGLELSVTTGRDLAIFSVAGMSLDAYILTLPLDAPTKARVIARLSDPFYSIPLGHFLYLFYDRYSRAENRDQFRDYLLSQYSKEQIAPWQHSLFSLEEQVKDNTEPTAEANDRREGMTLNRQLVAMLVTVYDRLFNNDDWDLGKKLPEHYRYLGDSPEDLALIADIQPLIITEIGKYVGSLPEGDMRSALELIIEDGKAENAAKVNNKAQAITVTLIDFVRLNVLKAYRQYALPAQRAKAFSAWMQASLKEDPKGLSDFLASWSQRPRAVQITVDGLSQGLMQALVAPNSGPYLKEVLAKDAALLQLSPASAMGRPQHTPKQDFLRQLVKNGVTDQYYLPFFKSLYRRSENGIATGGISSTPTISVRNLPIIKTGAAVSGKGGTGIPNFHFVDRTRDRAYYFFGNDALQLENLAESRGMRTMFDRLNYLKTLNCNAQYDWNAQTSFDALVNLGLGEVIRDFGEQRCLNELSLRAEAEKGLQHKVAAVREQLEAYDKMGAWRLFSRMSLRAKLNEQLNELALLSEQAMPDYLLIYNPWPDHFAHFKGPFSDEIIAPTGELNRLDYWLGRLDKVYRDAGIYPQTLWGMAGDHGLAPVYHTLNPELVLQDALKQRGVELKISKISSDEGEGPKITNNLNPPSLHGVDLVIASTAGGNYMLDFFNSDRGWQVQPLYQELTRFKVREGKALDMVSLLADELQESLDYLVVRQSDCTLDSCSVRLVGYRNGQRRDEMISRESGVIRYQALDAKGAPELLALAQSNPYLTPLSDVQLSTKQQLLELCLGSAKGCSAEQWRSLAAMSPRPDAVVQLAHLYDEDRAGTINLFPKEGFGYNTLVPGRHAGEHYLEKDAFIGFWGETVKPGQRLGPLDNGSLAPTLYQYLTGEQVEVGDNGWGYPSVLSSLN</sequence>
<reference evidence="1" key="1">
    <citation type="submission" date="2022-03" db="EMBL/GenBank/DDBJ databases">
        <title>Sea Food Isolates.</title>
        <authorList>
            <person name="Li c."/>
        </authorList>
    </citation>
    <scope>NUCLEOTIDE SEQUENCE</scope>
    <source>
        <strain evidence="1">19NY03SH02</strain>
    </source>
</reference>
<dbReference type="EMBL" id="CP095354">
    <property type="protein sequence ID" value="XAG80112.1"/>
    <property type="molecule type" value="Genomic_DNA"/>
</dbReference>
<dbReference type="SUPFAM" id="SSF53649">
    <property type="entry name" value="Alkaline phosphatase-like"/>
    <property type="match status" value="1"/>
</dbReference>
<gene>
    <name evidence="1" type="ORF">MRN14_16900</name>
</gene>